<evidence type="ECO:0000313" key="2">
    <source>
        <dbReference type="Proteomes" id="UP000014303"/>
    </source>
</evidence>
<dbReference type="AlphaFoldDB" id="A0A8E0IIW0"/>
<evidence type="ECO:0000313" key="1">
    <source>
        <dbReference type="EMBL" id="EPC53202.1"/>
    </source>
</evidence>
<reference evidence="1 2" key="1">
    <citation type="journal article" date="2013" name="PLoS ONE">
        <title>Lactobacillus paracasei comparative genomics: towards species pan-genome definition and exploitation of diversity.</title>
        <authorList>
            <person name="Smokvina T."/>
            <person name="Wels M."/>
            <person name="Polka J."/>
            <person name="Chervaux C."/>
            <person name="Brisse S."/>
            <person name="Boekhorst J."/>
            <person name="van Hylckama Vlieg J.E."/>
            <person name="Siezen R.J."/>
        </authorList>
    </citation>
    <scope>NUCLEOTIDE SEQUENCE [LARGE SCALE GENOMIC DNA]</scope>
    <source>
        <strain evidence="1 2">Lpp7</strain>
    </source>
</reference>
<name>A0A8E0IIW0_LACPA</name>
<dbReference type="EMBL" id="ANJV01000063">
    <property type="protein sequence ID" value="EPC53202.1"/>
    <property type="molecule type" value="Genomic_DNA"/>
</dbReference>
<proteinExistence type="predicted"/>
<protein>
    <submittedName>
        <fullName evidence="1">Uncharacterized protein</fullName>
    </submittedName>
</protein>
<comment type="caution">
    <text evidence="1">The sequence shown here is derived from an EMBL/GenBank/DDBJ whole genome shotgun (WGS) entry which is preliminary data.</text>
</comment>
<dbReference type="Proteomes" id="UP000014303">
    <property type="component" value="Unassembled WGS sequence"/>
</dbReference>
<sequence length="39" mass="4286">MVVVASGLLLALGTLKVGVQIPVTYRYRHGDFVCVRQPE</sequence>
<gene>
    <name evidence="1" type="ORF">Lpp7_05711</name>
</gene>
<organism evidence="1 2">
    <name type="scientific">Lacticaseibacillus paracasei subsp. paracasei Lpp7</name>
    <dbReference type="NCBI Taxonomy" id="1256200"/>
    <lineage>
        <taxon>Bacteria</taxon>
        <taxon>Bacillati</taxon>
        <taxon>Bacillota</taxon>
        <taxon>Bacilli</taxon>
        <taxon>Lactobacillales</taxon>
        <taxon>Lactobacillaceae</taxon>
        <taxon>Lacticaseibacillus</taxon>
    </lineage>
</organism>
<accession>A0A8E0IIW0</accession>